<keyword evidence="1" id="KW-0805">Transcription regulation</keyword>
<evidence type="ECO:0000259" key="4">
    <source>
        <dbReference type="PROSITE" id="PS50956"/>
    </source>
</evidence>
<dbReference type="SUPFAM" id="SSF46785">
    <property type="entry name" value="Winged helix' DNA-binding domain"/>
    <property type="match status" value="2"/>
</dbReference>
<name>A0ABP8VCI0_9PSEU</name>
<keyword evidence="3" id="KW-0804">Transcription</keyword>
<accession>A0ABP8VCI0</accession>
<dbReference type="Gene3D" id="1.10.10.10">
    <property type="entry name" value="Winged helix-like DNA-binding domain superfamily/Winged helix DNA-binding domain"/>
    <property type="match status" value="2"/>
</dbReference>
<evidence type="ECO:0000256" key="3">
    <source>
        <dbReference type="ARBA" id="ARBA00023163"/>
    </source>
</evidence>
<evidence type="ECO:0000313" key="6">
    <source>
        <dbReference type="Proteomes" id="UP001500192"/>
    </source>
</evidence>
<proteinExistence type="predicted"/>
<dbReference type="InterPro" id="IPR019887">
    <property type="entry name" value="Tscrpt_reg_AsnC/Lrp_C"/>
</dbReference>
<dbReference type="SMART" id="SM00344">
    <property type="entry name" value="HTH_ASNC"/>
    <property type="match status" value="2"/>
</dbReference>
<keyword evidence="6" id="KW-1185">Reference proteome</keyword>
<sequence>MPLDELDRALVHALHLDGRAPFALIADVLGTSQQTVARRYRRLREEHGLRVIARPAPRRIGQVEWFVRLRATPDAALEVAHALAARDDTSWVQLTSGGTEIVCVTRAAGAQAPDALLLRQLPRTPRVVAVSAHCLLRTFVGGPVGWPGRATTLTEEQVRRLTPEPAATDGVLVDVSGDAALLAALARDGRATYAELAAGTGQPEPAVRRRVQQLRRDGVLYLDVDLDAAALGFAAQALLWLSVRQPRLAAVAEALAGQREVALVAATTGPTNLLASVLCPDVDALYTYLAETIAAIDGVGHVETAPVIRTLKRAA</sequence>
<dbReference type="InterPro" id="IPR000485">
    <property type="entry name" value="AsnC-type_HTH_dom"/>
</dbReference>
<evidence type="ECO:0000313" key="5">
    <source>
        <dbReference type="EMBL" id="GAA4659867.1"/>
    </source>
</evidence>
<dbReference type="PRINTS" id="PR00033">
    <property type="entry name" value="HTHASNC"/>
</dbReference>
<dbReference type="PANTHER" id="PTHR30154">
    <property type="entry name" value="LEUCINE-RESPONSIVE REGULATORY PROTEIN"/>
    <property type="match status" value="1"/>
</dbReference>
<feature type="domain" description="HTH asnC-type" evidence="4">
    <location>
        <begin position="180"/>
        <end position="234"/>
    </location>
</feature>
<dbReference type="InterPro" id="IPR036390">
    <property type="entry name" value="WH_DNA-bd_sf"/>
</dbReference>
<dbReference type="EMBL" id="BAABIB010000116">
    <property type="protein sequence ID" value="GAA4659867.1"/>
    <property type="molecule type" value="Genomic_DNA"/>
</dbReference>
<comment type="caution">
    <text evidence="5">The sequence shown here is derived from an EMBL/GenBank/DDBJ whole genome shotgun (WGS) entry which is preliminary data.</text>
</comment>
<organism evidence="5 6">
    <name type="scientific">Amycolatopsis dongchuanensis</name>
    <dbReference type="NCBI Taxonomy" id="1070866"/>
    <lineage>
        <taxon>Bacteria</taxon>
        <taxon>Bacillati</taxon>
        <taxon>Actinomycetota</taxon>
        <taxon>Actinomycetes</taxon>
        <taxon>Pseudonocardiales</taxon>
        <taxon>Pseudonocardiaceae</taxon>
        <taxon>Amycolatopsis</taxon>
    </lineage>
</organism>
<evidence type="ECO:0000256" key="1">
    <source>
        <dbReference type="ARBA" id="ARBA00023015"/>
    </source>
</evidence>
<protein>
    <submittedName>
        <fullName evidence="5">AsnC family transcriptional regulator</fullName>
    </submittedName>
</protein>
<dbReference type="PANTHER" id="PTHR30154:SF34">
    <property type="entry name" value="TRANSCRIPTIONAL REGULATOR AZLB"/>
    <property type="match status" value="1"/>
</dbReference>
<dbReference type="PROSITE" id="PS50956">
    <property type="entry name" value="HTH_ASNC_2"/>
    <property type="match status" value="2"/>
</dbReference>
<dbReference type="Pfam" id="PF01037">
    <property type="entry name" value="AsnC_trans_reg"/>
    <property type="match status" value="1"/>
</dbReference>
<dbReference type="Gene3D" id="3.30.70.920">
    <property type="match status" value="1"/>
</dbReference>
<dbReference type="InterPro" id="IPR019888">
    <property type="entry name" value="Tscrpt_reg_AsnC-like"/>
</dbReference>
<dbReference type="InterPro" id="IPR011008">
    <property type="entry name" value="Dimeric_a/b-barrel"/>
</dbReference>
<gene>
    <name evidence="5" type="ORF">GCM10023214_59600</name>
</gene>
<reference evidence="6" key="1">
    <citation type="journal article" date="2019" name="Int. J. Syst. Evol. Microbiol.">
        <title>The Global Catalogue of Microorganisms (GCM) 10K type strain sequencing project: providing services to taxonomists for standard genome sequencing and annotation.</title>
        <authorList>
            <consortium name="The Broad Institute Genomics Platform"/>
            <consortium name="The Broad Institute Genome Sequencing Center for Infectious Disease"/>
            <person name="Wu L."/>
            <person name="Ma J."/>
        </authorList>
    </citation>
    <scope>NUCLEOTIDE SEQUENCE [LARGE SCALE GENOMIC DNA]</scope>
    <source>
        <strain evidence="6">JCM 18054</strain>
    </source>
</reference>
<dbReference type="RefSeq" id="WP_346055639.1">
    <property type="nucleotide sequence ID" value="NZ_BAABIB010000116.1"/>
</dbReference>
<keyword evidence="2" id="KW-0238">DNA-binding</keyword>
<dbReference type="SUPFAM" id="SSF54909">
    <property type="entry name" value="Dimeric alpha+beta barrel"/>
    <property type="match status" value="1"/>
</dbReference>
<dbReference type="Proteomes" id="UP001500192">
    <property type="component" value="Unassembled WGS sequence"/>
</dbReference>
<dbReference type="InterPro" id="IPR036388">
    <property type="entry name" value="WH-like_DNA-bd_sf"/>
</dbReference>
<evidence type="ECO:0000256" key="2">
    <source>
        <dbReference type="ARBA" id="ARBA00023125"/>
    </source>
</evidence>
<dbReference type="Pfam" id="PF13404">
    <property type="entry name" value="HTH_AsnC-type"/>
    <property type="match status" value="2"/>
</dbReference>
<feature type="domain" description="HTH asnC-type" evidence="4">
    <location>
        <begin position="3"/>
        <end position="63"/>
    </location>
</feature>